<sequence length="205" mass="24459">MSRRKPRQLRQLKHEKVIFVEGDTEEFYFNMLKQRYHGGNVKVKIQNKTGQKAVKLVEEASSWRNNHQNFAGDLYVCFDDDYQDKQLLLASYHQAQRQHIRMIYSNVCIEAWLLMHFIPAQGNLDNWRQKAWLYHQLEQQLKIQNYPAHKGKDLTIQYEDRIVYADRHCQQLTGNQPLNGDVILQNQVYTNFNQAVKAIFEIDQF</sequence>
<reference evidence="1 2" key="1">
    <citation type="journal article" date="2015" name="Genome Announc.">
        <title>Expanding the biotechnology potential of lactobacilli through comparative genomics of 213 strains and associated genera.</title>
        <authorList>
            <person name="Sun Z."/>
            <person name="Harris H.M."/>
            <person name="McCann A."/>
            <person name="Guo C."/>
            <person name="Argimon S."/>
            <person name="Zhang W."/>
            <person name="Yang X."/>
            <person name="Jeffery I.B."/>
            <person name="Cooney J.C."/>
            <person name="Kagawa T.F."/>
            <person name="Liu W."/>
            <person name="Song Y."/>
            <person name="Salvetti E."/>
            <person name="Wrobel A."/>
            <person name="Rasinkangas P."/>
            <person name="Parkhill J."/>
            <person name="Rea M.C."/>
            <person name="O'Sullivan O."/>
            <person name="Ritari J."/>
            <person name="Douillard F.P."/>
            <person name="Paul Ross R."/>
            <person name="Yang R."/>
            <person name="Briner A.E."/>
            <person name="Felis G.E."/>
            <person name="de Vos W.M."/>
            <person name="Barrangou R."/>
            <person name="Klaenhammer T.R."/>
            <person name="Caufield P.W."/>
            <person name="Cui Y."/>
            <person name="Zhang H."/>
            <person name="O'Toole P.W."/>
        </authorList>
    </citation>
    <scope>NUCLEOTIDE SEQUENCE [LARGE SCALE GENOMIC DNA]</scope>
    <source>
        <strain evidence="1 2">DSM 19394</strain>
    </source>
</reference>
<organism evidence="1 2">
    <name type="scientific">Levilactobacillus acidifarinae DSM 19394 = JCM 15949</name>
    <dbReference type="NCBI Taxonomy" id="1423715"/>
    <lineage>
        <taxon>Bacteria</taxon>
        <taxon>Bacillati</taxon>
        <taxon>Bacillota</taxon>
        <taxon>Bacilli</taxon>
        <taxon>Lactobacillales</taxon>
        <taxon>Lactobacillaceae</taxon>
        <taxon>Levilactobacillus</taxon>
    </lineage>
</organism>
<dbReference type="AlphaFoldDB" id="A0A0R1LV74"/>
<name>A0A0R1LV74_9LACO</name>
<evidence type="ECO:0000313" key="1">
    <source>
        <dbReference type="EMBL" id="KRK96314.1"/>
    </source>
</evidence>
<dbReference type="EMBL" id="AZDV01000003">
    <property type="protein sequence ID" value="KRK96314.1"/>
    <property type="molecule type" value="Genomic_DNA"/>
</dbReference>
<accession>A0A0R1LV74</accession>
<dbReference type="RefSeq" id="WP_057800682.1">
    <property type="nucleotide sequence ID" value="NZ_AZDV01000003.1"/>
</dbReference>
<proteinExistence type="predicted"/>
<dbReference type="InterPro" id="IPR025591">
    <property type="entry name" value="RloB"/>
</dbReference>
<dbReference type="Pfam" id="PF13707">
    <property type="entry name" value="RloB"/>
    <property type="match status" value="1"/>
</dbReference>
<protein>
    <recommendedName>
        <fullName evidence="3">Abortive phage resistance protein</fullName>
    </recommendedName>
</protein>
<evidence type="ECO:0000313" key="2">
    <source>
        <dbReference type="Proteomes" id="UP000051955"/>
    </source>
</evidence>
<gene>
    <name evidence="1" type="ORF">FD25_GL001801</name>
</gene>
<keyword evidence="2" id="KW-1185">Reference proteome</keyword>
<evidence type="ECO:0008006" key="3">
    <source>
        <dbReference type="Google" id="ProtNLM"/>
    </source>
</evidence>
<dbReference type="PATRIC" id="fig|1423715.3.peg.1848"/>
<comment type="caution">
    <text evidence="1">The sequence shown here is derived from an EMBL/GenBank/DDBJ whole genome shotgun (WGS) entry which is preliminary data.</text>
</comment>
<dbReference type="Proteomes" id="UP000051955">
    <property type="component" value="Unassembled WGS sequence"/>
</dbReference>
<dbReference type="STRING" id="1423715.FD25_GL001801"/>
<dbReference type="OrthoDB" id="9796523at2"/>